<keyword evidence="4" id="KW-0488">Methylation</keyword>
<accession>A0A1J5S447</accession>
<feature type="transmembrane region" description="Helical" evidence="9">
    <location>
        <begin position="16"/>
        <end position="37"/>
    </location>
</feature>
<dbReference type="EMBL" id="MLJW01000069">
    <property type="protein sequence ID" value="OIR03047.1"/>
    <property type="molecule type" value="Genomic_DNA"/>
</dbReference>
<dbReference type="NCBIfam" id="TIGR01707">
    <property type="entry name" value="gspI"/>
    <property type="match status" value="1"/>
</dbReference>
<dbReference type="GO" id="GO:0015627">
    <property type="term" value="C:type II protein secretion system complex"/>
    <property type="evidence" value="ECO:0007669"/>
    <property type="project" value="InterPro"/>
</dbReference>
<protein>
    <submittedName>
        <fullName evidence="11">Bacterial type II secretion system protein I/J</fullName>
    </submittedName>
</protein>
<dbReference type="Pfam" id="PF07963">
    <property type="entry name" value="N_methyl"/>
    <property type="match status" value="1"/>
</dbReference>
<evidence type="ECO:0000256" key="4">
    <source>
        <dbReference type="ARBA" id="ARBA00022481"/>
    </source>
</evidence>
<comment type="subcellular location">
    <subcellularLocation>
        <location evidence="1">Cell inner membrane</location>
        <topology evidence="1">Single-pass membrane protein</topology>
    </subcellularLocation>
</comment>
<sequence length="133" mass="14445">MPPRPHLISGGGARTGFTLVEVLVALAIISIALMAALRAAGQGTNSADELRSRLLASWVAQDRLALHRAREDWLPLGIKRGTETQGGIAFFWREEVIATPNPSFRRVDVLVFPSIAETYSLAHLTGFVVQALK</sequence>
<dbReference type="PANTHER" id="PTHR38779:SF2">
    <property type="entry name" value="TYPE II SECRETION SYSTEM PROTEIN I-RELATED"/>
    <property type="match status" value="1"/>
</dbReference>
<evidence type="ECO:0000256" key="7">
    <source>
        <dbReference type="ARBA" id="ARBA00022989"/>
    </source>
</evidence>
<dbReference type="PROSITE" id="PS00409">
    <property type="entry name" value="PROKAR_NTER_METHYL"/>
    <property type="match status" value="1"/>
</dbReference>
<keyword evidence="6 9" id="KW-0812">Transmembrane</keyword>
<comment type="caution">
    <text evidence="11">The sequence shown here is derived from an EMBL/GenBank/DDBJ whole genome shotgun (WGS) entry which is preliminary data.</text>
</comment>
<feature type="domain" description="Type II secretion system protein GspI C-terminal" evidence="10">
    <location>
        <begin position="50"/>
        <end position="128"/>
    </location>
</feature>
<comment type="similarity">
    <text evidence="2">Belongs to the GSP I family.</text>
</comment>
<name>A0A1J5S447_9ZZZZ</name>
<proteinExistence type="inferred from homology"/>
<evidence type="ECO:0000313" key="11">
    <source>
        <dbReference type="EMBL" id="OIR03047.1"/>
    </source>
</evidence>
<evidence type="ECO:0000259" key="10">
    <source>
        <dbReference type="Pfam" id="PF02501"/>
    </source>
</evidence>
<reference evidence="11" key="1">
    <citation type="submission" date="2016-10" db="EMBL/GenBank/DDBJ databases">
        <title>Sequence of Gallionella enrichment culture.</title>
        <authorList>
            <person name="Poehlein A."/>
            <person name="Muehling M."/>
            <person name="Daniel R."/>
        </authorList>
    </citation>
    <scope>NUCLEOTIDE SEQUENCE</scope>
</reference>
<keyword evidence="5" id="KW-0997">Cell inner membrane</keyword>
<evidence type="ECO:0000256" key="3">
    <source>
        <dbReference type="ARBA" id="ARBA00022475"/>
    </source>
</evidence>
<dbReference type="InterPro" id="IPR010052">
    <property type="entry name" value="T2SS_protein-GspI"/>
</dbReference>
<dbReference type="Pfam" id="PF02501">
    <property type="entry name" value="T2SSI"/>
    <property type="match status" value="1"/>
</dbReference>
<evidence type="ECO:0000256" key="5">
    <source>
        <dbReference type="ARBA" id="ARBA00022519"/>
    </source>
</evidence>
<evidence type="ECO:0000256" key="1">
    <source>
        <dbReference type="ARBA" id="ARBA00004377"/>
    </source>
</evidence>
<dbReference type="InterPro" id="IPR045584">
    <property type="entry name" value="Pilin-like"/>
</dbReference>
<dbReference type="GO" id="GO:0005886">
    <property type="term" value="C:plasma membrane"/>
    <property type="evidence" value="ECO:0007669"/>
    <property type="project" value="UniProtKB-SubCell"/>
</dbReference>
<evidence type="ECO:0000256" key="9">
    <source>
        <dbReference type="SAM" id="Phobius"/>
    </source>
</evidence>
<dbReference type="NCBIfam" id="TIGR02532">
    <property type="entry name" value="IV_pilin_GFxxxE"/>
    <property type="match status" value="1"/>
</dbReference>
<evidence type="ECO:0000256" key="2">
    <source>
        <dbReference type="ARBA" id="ARBA00008358"/>
    </source>
</evidence>
<dbReference type="InterPro" id="IPR003413">
    <property type="entry name" value="T2SS_GspI_C"/>
</dbReference>
<dbReference type="PANTHER" id="PTHR38779">
    <property type="entry name" value="TYPE II SECRETION SYSTEM PROTEIN I-RELATED"/>
    <property type="match status" value="1"/>
</dbReference>
<evidence type="ECO:0000256" key="6">
    <source>
        <dbReference type="ARBA" id="ARBA00022692"/>
    </source>
</evidence>
<dbReference type="Gene3D" id="3.30.1300.30">
    <property type="entry name" value="GSPII I/J protein-like"/>
    <property type="match status" value="1"/>
</dbReference>
<keyword evidence="7 9" id="KW-1133">Transmembrane helix</keyword>
<evidence type="ECO:0000256" key="8">
    <source>
        <dbReference type="ARBA" id="ARBA00023136"/>
    </source>
</evidence>
<dbReference type="AlphaFoldDB" id="A0A1J5S447"/>
<keyword evidence="3" id="KW-1003">Cell membrane</keyword>
<organism evidence="11">
    <name type="scientific">mine drainage metagenome</name>
    <dbReference type="NCBI Taxonomy" id="410659"/>
    <lineage>
        <taxon>unclassified sequences</taxon>
        <taxon>metagenomes</taxon>
        <taxon>ecological metagenomes</taxon>
    </lineage>
</organism>
<gene>
    <name evidence="11" type="ORF">GALL_148250</name>
</gene>
<dbReference type="GO" id="GO:0015628">
    <property type="term" value="P:protein secretion by the type II secretion system"/>
    <property type="evidence" value="ECO:0007669"/>
    <property type="project" value="InterPro"/>
</dbReference>
<keyword evidence="8 9" id="KW-0472">Membrane</keyword>
<dbReference type="InterPro" id="IPR012902">
    <property type="entry name" value="N_methyl_site"/>
</dbReference>
<dbReference type="SUPFAM" id="SSF54523">
    <property type="entry name" value="Pili subunits"/>
    <property type="match status" value="2"/>
</dbReference>